<dbReference type="STRING" id="31234.E3N2U3"/>
<evidence type="ECO:0000313" key="2">
    <source>
        <dbReference type="Proteomes" id="UP000008281"/>
    </source>
</evidence>
<dbReference type="SUPFAM" id="SSF48371">
    <property type="entry name" value="ARM repeat"/>
    <property type="match status" value="1"/>
</dbReference>
<dbReference type="Gene3D" id="3.80.10.10">
    <property type="entry name" value="Ribonuclease Inhibitor"/>
    <property type="match status" value="2"/>
</dbReference>
<dbReference type="InterPro" id="IPR032675">
    <property type="entry name" value="LRR_dom_sf"/>
</dbReference>
<gene>
    <name evidence="1" type="ORF">CRE_20458</name>
</gene>
<evidence type="ECO:0000313" key="1">
    <source>
        <dbReference type="EMBL" id="EFO84306.1"/>
    </source>
</evidence>
<keyword evidence="2" id="KW-1185">Reference proteome</keyword>
<dbReference type="OrthoDB" id="1259174at2759"/>
<name>E3N2U3_CAERE</name>
<accession>E3N2U3</accession>
<dbReference type="InterPro" id="IPR051341">
    <property type="entry name" value="Zyg-11_UBL_adapter"/>
</dbReference>
<reference evidence="1" key="1">
    <citation type="submission" date="2007-07" db="EMBL/GenBank/DDBJ databases">
        <title>PCAP assembly of the Caenorhabditis remanei genome.</title>
        <authorList>
            <consortium name="The Caenorhabditis remanei Sequencing Consortium"/>
            <person name="Wilson R.K."/>
        </authorList>
    </citation>
    <scope>NUCLEOTIDE SEQUENCE [LARGE SCALE GENOMIC DNA]</scope>
    <source>
        <strain evidence="1">PB4641</strain>
    </source>
</reference>
<organism evidence="2">
    <name type="scientific">Caenorhabditis remanei</name>
    <name type="common">Caenorhabditis vulgaris</name>
    <dbReference type="NCBI Taxonomy" id="31234"/>
    <lineage>
        <taxon>Eukaryota</taxon>
        <taxon>Metazoa</taxon>
        <taxon>Ecdysozoa</taxon>
        <taxon>Nematoda</taxon>
        <taxon>Chromadorea</taxon>
        <taxon>Rhabditida</taxon>
        <taxon>Rhabditina</taxon>
        <taxon>Rhabditomorpha</taxon>
        <taxon>Rhabditoidea</taxon>
        <taxon>Rhabditidae</taxon>
        <taxon>Peloderinae</taxon>
        <taxon>Caenorhabditis</taxon>
    </lineage>
</organism>
<dbReference type="Proteomes" id="UP000008281">
    <property type="component" value="Unassembled WGS sequence"/>
</dbReference>
<proteinExistence type="predicted"/>
<dbReference type="eggNOG" id="KOG3665">
    <property type="taxonomic scope" value="Eukaryota"/>
</dbReference>
<dbReference type="GO" id="GO:0031462">
    <property type="term" value="C:Cul2-RING ubiquitin ligase complex"/>
    <property type="evidence" value="ECO:0007669"/>
    <property type="project" value="TreeGrafter"/>
</dbReference>
<dbReference type="PANTHER" id="PTHR12904">
    <property type="match status" value="1"/>
</dbReference>
<sequence>MAVDTLQTIAAKSVAELIYFEKFRNVDLKLNPRVSNLVYEYTRTNKKLSFTETTTKEILKRLNITEMTIDTEHMLVDYFDIAIAQNLTKLNLKYLYQMSGVRDDDGKINVGTILEKSLNSQSQEILKEIRINGSYATLSNNWVDEVYKFIPSVTKLHLPSCTMNPSNFISLCQFKNVTDLDISYSAVNNLTGISNIKNLVLLNLSNLEFREKEDVMDLFNLEQLRVLNMSSFLYEDFFSQNLKLYLQCEKSLPQLRFLDCSYNDIDLKDLSVLVDTHPMLEVVCLLETPLEKCPQIEFPGRTIELLTTENAHCCLRSLNYCLQTIEYKGDIKKIFDECSEFLKNLNASDQDYKDCVKLMLFFIKKYKDNESYQEYALDCLQCACQKANLLDLNEKHDLIRTILDSLSDYPPYENDDDDDPISVVHYIAFQILSRKEICEASPQAIDAVCKGIADVFRFASCVRPGTTPCCCLMILKEVARKITSPDALDVAELKLHLLQIARKYDIYEDGVETFMVMVNIIYDLTYVNGERCAEELVLMSETAVIHSIIATLENLDDDSLKRDVLNILEGYVKHVNVSVFECLYHRFEEIMMPSLLAKNTDEQKAAISALGSMMCCEDQQATPFTEQTLNAILQSLNSFEAAGDTPPIRYIVQTSKNREAVNWAKWFLRRCGAVVEEEEDVVEMVPEEIVPEETREEEPEAKRRRLILFTFSSSPGDYKHIDFKLDENCSNILYDYMRANNNPITPKIANELIKKLSLSKMKISGLGGFTDAIFTVARAQNLESLELIDLKPLFTFGEGKSGRRPIINIARVLQALLNSKSQEKLRKLSINGKKVKLPSGWIRGIYGFAPSVDSLRLPNCILTQAEFSSLCYSFNSITKLDINASSLKSLTGISNLQNLELLSFVDLKIQTKEYMVDLFELEKLRILSIGGLVRSFRGDINNSNLLKCYLECGKTLPSLKFLDCSYNDISSADLLHLIESHPTLQMINLIGTPLQRTPQLTLSNRSIELLTVENMDCCLKSLKFYTQAKEIQARAVSRVFRDISNLDDLDISDDSHRDHFKIMISLLNGFKDCRDIQQESLISLCRCRRRPYLFNEEDKNLLINSILNALPEYKPNEPDEVVTRIQRAGWTALQGFLETSMENMEKICDRAAMVVKRSMNLNSHATRICLGVLSVLMSKITPNYAREVMEDGILKERIHFCFVNSERLDGDTVYSLIKTLHIMTSIQKYVYHDSRTIDLDAAVFTIFLSTLYNLSDERRMRTWFLIKFVKFISLISVRVYIVVLPKIFNGELISFLTRKNSFKQQILVAVLCKMMYRYIKKRHPSNFPEDFRHGTHLNAILNAINTFECSEEEAKDESKTLDVLKHIVSKSESPEAISWATWMLEKCNRKII</sequence>
<dbReference type="SUPFAM" id="SSF52047">
    <property type="entry name" value="RNI-like"/>
    <property type="match status" value="2"/>
</dbReference>
<protein>
    <submittedName>
        <fullName evidence="1">Uncharacterized protein</fullName>
    </submittedName>
</protein>
<dbReference type="InParanoid" id="E3N2U3"/>
<dbReference type="HOGENOM" id="CLU_254870_0_0_1"/>
<dbReference type="InterPro" id="IPR016024">
    <property type="entry name" value="ARM-type_fold"/>
</dbReference>
<dbReference type="EMBL" id="DS268515">
    <property type="protein sequence ID" value="EFO84306.1"/>
    <property type="molecule type" value="Genomic_DNA"/>
</dbReference>
<dbReference type="PANTHER" id="PTHR12904:SF28">
    <property type="entry name" value="ATP SYNTHASE SUBUNIT ALPHA-RELATED"/>
    <property type="match status" value="1"/>
</dbReference>